<evidence type="ECO:0000313" key="4">
    <source>
        <dbReference type="EMBL" id="KAK3301215.1"/>
    </source>
</evidence>
<evidence type="ECO:0000313" key="5">
    <source>
        <dbReference type="Proteomes" id="UP001278766"/>
    </source>
</evidence>
<evidence type="ECO:0000256" key="2">
    <source>
        <dbReference type="SAM" id="MobiDB-lite"/>
    </source>
</evidence>
<dbReference type="EMBL" id="JAUEPN010000001">
    <property type="protein sequence ID" value="KAK3301215.1"/>
    <property type="molecule type" value="Genomic_DNA"/>
</dbReference>
<feature type="region of interest" description="Disordered" evidence="2">
    <location>
        <begin position="1"/>
        <end position="24"/>
    </location>
</feature>
<dbReference type="Pfam" id="PF07859">
    <property type="entry name" value="Abhydrolase_3"/>
    <property type="match status" value="1"/>
</dbReference>
<dbReference type="SUPFAM" id="SSF53474">
    <property type="entry name" value="alpha/beta-Hydrolases"/>
    <property type="match status" value="1"/>
</dbReference>
<dbReference type="AlphaFoldDB" id="A0AAE0HRA1"/>
<proteinExistence type="predicted"/>
<dbReference type="RefSeq" id="XP_062664729.1">
    <property type="nucleotide sequence ID" value="XM_062807866.1"/>
</dbReference>
<dbReference type="InterPro" id="IPR013094">
    <property type="entry name" value="AB_hydrolase_3"/>
</dbReference>
<dbReference type="InterPro" id="IPR050300">
    <property type="entry name" value="GDXG_lipolytic_enzyme"/>
</dbReference>
<sequence length="366" mass="39998">MPGPYSFQPEGRIGDATLSPATDPRFNPKLVKALATQGWENNLPIGIADENSPLEQLTKEMRAQHYGFSEGFAAIPNYLAKDVNEPPVDRKTHVAQGVDGNHVKLYVFRKSGTEDQVLPCVVYIHGGGMTTLDTLRPGNVRWLTDLAQQGVVSIAIDFRNAWSETEYNPFPAGLNDCAAAVRYIASHKDELGIGKITLEGESGGANLCLATALKANQEGWIKDIDGVYAYSPNVCNVYGWPAERIAREFPSRLANDGYMFDTAGAGAMQSYYAPNIQDRTHPIAFPYYATVEMCRGLPPHIIRVDELDPLRDEGIAYYRKLCSAGVDAVGSVNLGVTHGSMVLFRRAISELHSAGMREIVGFAKSL</sequence>
<accession>A0AAE0HRA1</accession>
<protein>
    <submittedName>
        <fullName evidence="4">Alpha/Beta hydrolase protein</fullName>
    </submittedName>
</protein>
<evidence type="ECO:0000259" key="3">
    <source>
        <dbReference type="Pfam" id="PF07859"/>
    </source>
</evidence>
<name>A0AAE0HRA1_9PEZI</name>
<feature type="domain" description="Alpha/beta hydrolase fold-3" evidence="3">
    <location>
        <begin position="121"/>
        <end position="340"/>
    </location>
</feature>
<dbReference type="PANTHER" id="PTHR48081:SF8">
    <property type="entry name" value="ALPHA_BETA HYDROLASE FOLD-3 DOMAIN-CONTAINING PROTEIN-RELATED"/>
    <property type="match status" value="1"/>
</dbReference>
<comment type="caution">
    <text evidence="4">The sequence shown here is derived from an EMBL/GenBank/DDBJ whole genome shotgun (WGS) entry which is preliminary data.</text>
</comment>
<keyword evidence="5" id="KW-1185">Reference proteome</keyword>
<dbReference type="GeneID" id="87844814"/>
<keyword evidence="1 4" id="KW-0378">Hydrolase</keyword>
<evidence type="ECO:0000256" key="1">
    <source>
        <dbReference type="ARBA" id="ARBA00022801"/>
    </source>
</evidence>
<organism evidence="4 5">
    <name type="scientific">Chaetomium fimeti</name>
    <dbReference type="NCBI Taxonomy" id="1854472"/>
    <lineage>
        <taxon>Eukaryota</taxon>
        <taxon>Fungi</taxon>
        <taxon>Dikarya</taxon>
        <taxon>Ascomycota</taxon>
        <taxon>Pezizomycotina</taxon>
        <taxon>Sordariomycetes</taxon>
        <taxon>Sordariomycetidae</taxon>
        <taxon>Sordariales</taxon>
        <taxon>Chaetomiaceae</taxon>
        <taxon>Chaetomium</taxon>
    </lineage>
</organism>
<reference evidence="4" key="1">
    <citation type="journal article" date="2023" name="Mol. Phylogenet. Evol.">
        <title>Genome-scale phylogeny and comparative genomics of the fungal order Sordariales.</title>
        <authorList>
            <person name="Hensen N."/>
            <person name="Bonometti L."/>
            <person name="Westerberg I."/>
            <person name="Brannstrom I.O."/>
            <person name="Guillou S."/>
            <person name="Cros-Aarteil S."/>
            <person name="Calhoun S."/>
            <person name="Haridas S."/>
            <person name="Kuo A."/>
            <person name="Mondo S."/>
            <person name="Pangilinan J."/>
            <person name="Riley R."/>
            <person name="LaButti K."/>
            <person name="Andreopoulos B."/>
            <person name="Lipzen A."/>
            <person name="Chen C."/>
            <person name="Yan M."/>
            <person name="Daum C."/>
            <person name="Ng V."/>
            <person name="Clum A."/>
            <person name="Steindorff A."/>
            <person name="Ohm R.A."/>
            <person name="Martin F."/>
            <person name="Silar P."/>
            <person name="Natvig D.O."/>
            <person name="Lalanne C."/>
            <person name="Gautier V."/>
            <person name="Ament-Velasquez S.L."/>
            <person name="Kruys A."/>
            <person name="Hutchinson M.I."/>
            <person name="Powell A.J."/>
            <person name="Barry K."/>
            <person name="Miller A.N."/>
            <person name="Grigoriev I.V."/>
            <person name="Debuchy R."/>
            <person name="Gladieux P."/>
            <person name="Hiltunen Thoren M."/>
            <person name="Johannesson H."/>
        </authorList>
    </citation>
    <scope>NUCLEOTIDE SEQUENCE</scope>
    <source>
        <strain evidence="4">CBS 168.71</strain>
    </source>
</reference>
<dbReference type="PANTHER" id="PTHR48081">
    <property type="entry name" value="AB HYDROLASE SUPERFAMILY PROTEIN C4A8.06C"/>
    <property type="match status" value="1"/>
</dbReference>
<reference evidence="4" key="2">
    <citation type="submission" date="2023-06" db="EMBL/GenBank/DDBJ databases">
        <authorList>
            <consortium name="Lawrence Berkeley National Laboratory"/>
            <person name="Haridas S."/>
            <person name="Hensen N."/>
            <person name="Bonometti L."/>
            <person name="Westerberg I."/>
            <person name="Brannstrom I.O."/>
            <person name="Guillou S."/>
            <person name="Cros-Aarteil S."/>
            <person name="Calhoun S."/>
            <person name="Kuo A."/>
            <person name="Mondo S."/>
            <person name="Pangilinan J."/>
            <person name="Riley R."/>
            <person name="Labutti K."/>
            <person name="Andreopoulos B."/>
            <person name="Lipzen A."/>
            <person name="Chen C."/>
            <person name="Yanf M."/>
            <person name="Daum C."/>
            <person name="Ng V."/>
            <person name="Clum A."/>
            <person name="Steindorff A."/>
            <person name="Ohm R."/>
            <person name="Martin F."/>
            <person name="Silar P."/>
            <person name="Natvig D."/>
            <person name="Lalanne C."/>
            <person name="Gautier V."/>
            <person name="Ament-Velasquez S.L."/>
            <person name="Kruys A."/>
            <person name="Hutchinson M.I."/>
            <person name="Powell A.J."/>
            <person name="Barry K."/>
            <person name="Miller A.N."/>
            <person name="Grigoriev I.V."/>
            <person name="Debuchy R."/>
            <person name="Gladieux P."/>
            <person name="Thoren M.H."/>
            <person name="Johannesson H."/>
        </authorList>
    </citation>
    <scope>NUCLEOTIDE SEQUENCE</scope>
    <source>
        <strain evidence="4">CBS 168.71</strain>
    </source>
</reference>
<dbReference type="InterPro" id="IPR029058">
    <property type="entry name" value="AB_hydrolase_fold"/>
</dbReference>
<dbReference type="Gene3D" id="3.40.50.1820">
    <property type="entry name" value="alpha/beta hydrolase"/>
    <property type="match status" value="1"/>
</dbReference>
<gene>
    <name evidence="4" type="ORF">B0H64DRAFT_471173</name>
</gene>
<dbReference type="GO" id="GO:0016787">
    <property type="term" value="F:hydrolase activity"/>
    <property type="evidence" value="ECO:0007669"/>
    <property type="project" value="UniProtKB-KW"/>
</dbReference>
<dbReference type="Proteomes" id="UP001278766">
    <property type="component" value="Unassembled WGS sequence"/>
</dbReference>